<dbReference type="SMART" id="SM00861">
    <property type="entry name" value="Transket_pyr"/>
    <property type="match status" value="1"/>
</dbReference>
<protein>
    <submittedName>
        <fullName evidence="5">Pyruvate dehydrogenase E1 component, beta subunit</fullName>
        <ecNumber evidence="5">1.2.4.1</ecNumber>
    </submittedName>
</protein>
<dbReference type="RefSeq" id="WP_129719446.1">
    <property type="nucleotide sequence ID" value="NZ_LR214951.1"/>
</dbReference>
<keyword evidence="2 5" id="KW-0560">Oxidoreductase</keyword>
<dbReference type="EC" id="1.2.4.1" evidence="5"/>
<dbReference type="Proteomes" id="UP000289440">
    <property type="component" value="Chromosome"/>
</dbReference>
<dbReference type="Pfam" id="PF02779">
    <property type="entry name" value="Transket_pyr"/>
    <property type="match status" value="1"/>
</dbReference>
<reference evidence="5 6" key="1">
    <citation type="submission" date="2019-01" db="EMBL/GenBank/DDBJ databases">
        <authorList>
            <consortium name="Pathogen Informatics"/>
        </authorList>
    </citation>
    <scope>NUCLEOTIDE SEQUENCE [LARGE SCALE GENOMIC DNA]</scope>
    <source>
        <strain evidence="5 6">NCTC10166</strain>
    </source>
</reference>
<feature type="domain" description="Transketolase-like pyrimidine-binding" evidence="4">
    <location>
        <begin position="8"/>
        <end position="183"/>
    </location>
</feature>
<dbReference type="Pfam" id="PF02780">
    <property type="entry name" value="Transketolase_C"/>
    <property type="match status" value="1"/>
</dbReference>
<comment type="cofactor">
    <cofactor evidence="1">
        <name>thiamine diphosphate</name>
        <dbReference type="ChEBI" id="CHEBI:58937"/>
    </cofactor>
</comment>
<dbReference type="Gene3D" id="3.40.50.920">
    <property type="match status" value="1"/>
</dbReference>
<dbReference type="FunFam" id="3.40.50.970:FF:000001">
    <property type="entry name" value="Pyruvate dehydrogenase E1 beta subunit"/>
    <property type="match status" value="1"/>
</dbReference>
<dbReference type="AlphaFoldDB" id="A0A449A4B9"/>
<dbReference type="InterPro" id="IPR009014">
    <property type="entry name" value="Transketo_C/PFOR_II"/>
</dbReference>
<dbReference type="SUPFAM" id="SSF52922">
    <property type="entry name" value="TK C-terminal domain-like"/>
    <property type="match status" value="1"/>
</dbReference>
<dbReference type="InterPro" id="IPR005475">
    <property type="entry name" value="Transketolase-like_Pyr-bd"/>
</dbReference>
<keyword evidence="3" id="KW-0786">Thiamine pyrophosphate</keyword>
<name>A0A449A4B9_9BACT</name>
<dbReference type="SUPFAM" id="SSF52518">
    <property type="entry name" value="Thiamin diphosphate-binding fold (THDP-binding)"/>
    <property type="match status" value="1"/>
</dbReference>
<evidence type="ECO:0000256" key="2">
    <source>
        <dbReference type="ARBA" id="ARBA00023002"/>
    </source>
</evidence>
<dbReference type="KEGG" id="mnu:NCTC10166_00004"/>
<proteinExistence type="predicted"/>
<gene>
    <name evidence="5" type="primary">pdhB</name>
    <name evidence="5" type="ORF">NCTC10166_00004</name>
</gene>
<dbReference type="GO" id="GO:0004739">
    <property type="term" value="F:pyruvate dehydrogenase (acetyl-transferring) activity"/>
    <property type="evidence" value="ECO:0007669"/>
    <property type="project" value="UniProtKB-EC"/>
</dbReference>
<dbReference type="PANTHER" id="PTHR43257">
    <property type="entry name" value="PYRUVATE DEHYDROGENASE E1 COMPONENT BETA SUBUNIT"/>
    <property type="match status" value="1"/>
</dbReference>
<dbReference type="EMBL" id="LR214951">
    <property type="protein sequence ID" value="VEU59054.1"/>
    <property type="molecule type" value="Genomic_DNA"/>
</dbReference>
<evidence type="ECO:0000256" key="1">
    <source>
        <dbReference type="ARBA" id="ARBA00001964"/>
    </source>
</evidence>
<sequence length="335" mass="36828">MSDKKIALNNIGAVTNAIDLMMEKDKTVVLWGEDSGYEGGVFRATEGLQKKHGVERVFDAPIAEASIMGVAVGAAINGLKPIAEMQFQGFAYPAFQQLMTHAARYRNRTRSRVTIPLVLRMPMAGGVRALEHHSEAIEALFAHIPGLKVVMPSTPYDTKGLLIAAINDPDPVVFLEPKKIYRSFKQEIPEGIYEVPIGKANVLVPGESITVVTYGAQVHECLAALKELKEKRSDISVELIDLRTIKPIDTTTIVESVKKTGRLLVVHEAVRSFSVSAEIISRVNEKAFEFLLAPSARLTGYDITVPLARGENYHAITAQKVVDKIIEVVDWEPTE</sequence>
<organism evidence="5 6">
    <name type="scientific">Mesomycoplasma neurolyticum</name>
    <dbReference type="NCBI Taxonomy" id="2120"/>
    <lineage>
        <taxon>Bacteria</taxon>
        <taxon>Bacillati</taxon>
        <taxon>Mycoplasmatota</taxon>
        <taxon>Mycoplasmoidales</taxon>
        <taxon>Metamycoplasmataceae</taxon>
        <taxon>Mesomycoplasma</taxon>
    </lineage>
</organism>
<dbReference type="OrthoDB" id="8732661at2"/>
<dbReference type="FunFam" id="3.40.50.920:FF:000001">
    <property type="entry name" value="Pyruvate dehydrogenase E1 beta subunit"/>
    <property type="match status" value="1"/>
</dbReference>
<dbReference type="InterPro" id="IPR029061">
    <property type="entry name" value="THDP-binding"/>
</dbReference>
<keyword evidence="5" id="KW-0670">Pyruvate</keyword>
<accession>A0A449A4B9</accession>
<evidence type="ECO:0000256" key="3">
    <source>
        <dbReference type="ARBA" id="ARBA00023052"/>
    </source>
</evidence>
<dbReference type="PANTHER" id="PTHR43257:SF2">
    <property type="entry name" value="PYRUVATE DEHYDROGENASE E1 COMPONENT SUBUNIT BETA"/>
    <property type="match status" value="1"/>
</dbReference>
<dbReference type="InterPro" id="IPR033248">
    <property type="entry name" value="Transketolase_C"/>
</dbReference>
<evidence type="ECO:0000313" key="6">
    <source>
        <dbReference type="Proteomes" id="UP000289440"/>
    </source>
</evidence>
<dbReference type="CDD" id="cd07036">
    <property type="entry name" value="TPP_PYR_E1-PDHc-beta_like"/>
    <property type="match status" value="1"/>
</dbReference>
<keyword evidence="6" id="KW-1185">Reference proteome</keyword>
<evidence type="ECO:0000259" key="4">
    <source>
        <dbReference type="SMART" id="SM00861"/>
    </source>
</evidence>
<dbReference type="Gene3D" id="3.40.50.970">
    <property type="match status" value="1"/>
</dbReference>
<evidence type="ECO:0000313" key="5">
    <source>
        <dbReference type="EMBL" id="VEU59054.1"/>
    </source>
</evidence>